<dbReference type="RefSeq" id="WP_128467173.1">
    <property type="nucleotide sequence ID" value="NZ_CP035108.1"/>
</dbReference>
<dbReference type="EMBL" id="CP035108">
    <property type="protein sequence ID" value="QAR33888.1"/>
    <property type="molecule type" value="Genomic_DNA"/>
</dbReference>
<feature type="transmembrane region" description="Helical" evidence="5">
    <location>
        <begin position="211"/>
        <end position="228"/>
    </location>
</feature>
<keyword evidence="2 5" id="KW-0812">Transmembrane</keyword>
<gene>
    <name evidence="7" type="ORF">EP073_10885</name>
</gene>
<dbReference type="InterPro" id="IPR007016">
    <property type="entry name" value="O-antigen_ligase-rel_domated"/>
</dbReference>
<dbReference type="PANTHER" id="PTHR37422">
    <property type="entry name" value="TEICHURONIC ACID BIOSYNTHESIS PROTEIN TUAE"/>
    <property type="match status" value="1"/>
</dbReference>
<feature type="transmembrane region" description="Helical" evidence="5">
    <location>
        <begin position="12"/>
        <end position="35"/>
    </location>
</feature>
<dbReference type="Pfam" id="PF04932">
    <property type="entry name" value="Wzy_C"/>
    <property type="match status" value="1"/>
</dbReference>
<dbReference type="GO" id="GO:0016874">
    <property type="term" value="F:ligase activity"/>
    <property type="evidence" value="ECO:0007669"/>
    <property type="project" value="UniProtKB-KW"/>
</dbReference>
<proteinExistence type="predicted"/>
<keyword evidence="3 5" id="KW-1133">Transmembrane helix</keyword>
<feature type="transmembrane region" description="Helical" evidence="5">
    <location>
        <begin position="47"/>
        <end position="65"/>
    </location>
</feature>
<evidence type="ECO:0000256" key="3">
    <source>
        <dbReference type="ARBA" id="ARBA00022989"/>
    </source>
</evidence>
<keyword evidence="7" id="KW-0436">Ligase</keyword>
<evidence type="ECO:0000256" key="2">
    <source>
        <dbReference type="ARBA" id="ARBA00022692"/>
    </source>
</evidence>
<feature type="transmembrane region" description="Helical" evidence="5">
    <location>
        <begin position="140"/>
        <end position="157"/>
    </location>
</feature>
<dbReference type="OrthoDB" id="9795248at2"/>
<dbReference type="AlphaFoldDB" id="A0A3R5XYJ2"/>
<feature type="domain" description="O-antigen ligase-related" evidence="6">
    <location>
        <begin position="176"/>
        <end position="315"/>
    </location>
</feature>
<keyword evidence="8" id="KW-1185">Reference proteome</keyword>
<sequence>MNYILTLTGLSQSVSISASQIMLGVMTVWSLWVIYKEGDLSIFRSRMFLLIAAVFISAALTAVFAPDLENKMKSVKNFWIMAYIPVSMFAVTSRDSLRTVTLSAVTGGIIAAVYGITEFYTSYDSLRHFNRADGFFSHPLTYGNSLVILITVSVFAVISKNITSRKEKLFHLSGASVMFAALLLSGSRGPMLSLIVTVCLMVVPLFGKKSLAIGAGVILVCAVALSFSDTLQERYSDFNKSEFTDSTTSFGTRIVLWETSLKIVRDNPVFGIGYGNFKKYVDKYNNEPLASKAHSHNSYLYQAVIYGLTGLAALLLLLGGIAQELIKASRKKIQYAYPVLAAFVTFLLCGLTEYNLGDSEVAMLMWLLAGSVMGVMFNGDSA</sequence>
<feature type="transmembrane region" description="Helical" evidence="5">
    <location>
        <begin position="77"/>
        <end position="93"/>
    </location>
</feature>
<feature type="transmembrane region" description="Helical" evidence="5">
    <location>
        <begin position="335"/>
        <end position="355"/>
    </location>
</feature>
<evidence type="ECO:0000256" key="4">
    <source>
        <dbReference type="ARBA" id="ARBA00023136"/>
    </source>
</evidence>
<evidence type="ECO:0000313" key="7">
    <source>
        <dbReference type="EMBL" id="QAR33888.1"/>
    </source>
</evidence>
<organism evidence="7 8">
    <name type="scientific">Geovibrio thiophilus</name>
    <dbReference type="NCBI Taxonomy" id="139438"/>
    <lineage>
        <taxon>Bacteria</taxon>
        <taxon>Pseudomonadati</taxon>
        <taxon>Deferribacterota</taxon>
        <taxon>Deferribacteres</taxon>
        <taxon>Deferribacterales</taxon>
        <taxon>Geovibrionaceae</taxon>
        <taxon>Geovibrio</taxon>
    </lineage>
</organism>
<keyword evidence="4 5" id="KW-0472">Membrane</keyword>
<dbReference type="Proteomes" id="UP000287502">
    <property type="component" value="Chromosome"/>
</dbReference>
<dbReference type="PANTHER" id="PTHR37422:SF13">
    <property type="entry name" value="LIPOPOLYSACCHARIDE BIOSYNTHESIS PROTEIN PA4999-RELATED"/>
    <property type="match status" value="1"/>
</dbReference>
<feature type="transmembrane region" description="Helical" evidence="5">
    <location>
        <begin position="299"/>
        <end position="323"/>
    </location>
</feature>
<feature type="transmembrane region" description="Helical" evidence="5">
    <location>
        <begin position="169"/>
        <end position="185"/>
    </location>
</feature>
<feature type="transmembrane region" description="Helical" evidence="5">
    <location>
        <begin position="361"/>
        <end position="379"/>
    </location>
</feature>
<feature type="transmembrane region" description="Helical" evidence="5">
    <location>
        <begin position="100"/>
        <end position="120"/>
    </location>
</feature>
<protein>
    <submittedName>
        <fullName evidence="7">O-antigen ligase family protein</fullName>
    </submittedName>
</protein>
<name>A0A3R5XYJ2_9BACT</name>
<evidence type="ECO:0000259" key="6">
    <source>
        <dbReference type="Pfam" id="PF04932"/>
    </source>
</evidence>
<evidence type="ECO:0000256" key="1">
    <source>
        <dbReference type="ARBA" id="ARBA00004141"/>
    </source>
</evidence>
<dbReference type="KEGG" id="gtl:EP073_10885"/>
<evidence type="ECO:0000256" key="5">
    <source>
        <dbReference type="SAM" id="Phobius"/>
    </source>
</evidence>
<accession>A0A3R5XYJ2</accession>
<evidence type="ECO:0000313" key="8">
    <source>
        <dbReference type="Proteomes" id="UP000287502"/>
    </source>
</evidence>
<dbReference type="GO" id="GO:0016020">
    <property type="term" value="C:membrane"/>
    <property type="evidence" value="ECO:0007669"/>
    <property type="project" value="UniProtKB-SubCell"/>
</dbReference>
<feature type="transmembrane region" description="Helical" evidence="5">
    <location>
        <begin position="191"/>
        <end position="206"/>
    </location>
</feature>
<comment type="subcellular location">
    <subcellularLocation>
        <location evidence="1">Membrane</location>
        <topology evidence="1">Multi-pass membrane protein</topology>
    </subcellularLocation>
</comment>
<dbReference type="InterPro" id="IPR051533">
    <property type="entry name" value="WaaL-like"/>
</dbReference>
<reference evidence="7 8" key="1">
    <citation type="submission" date="2019-01" db="EMBL/GenBank/DDBJ databases">
        <title>Geovibrio thiophilus DSM 11263, complete genome.</title>
        <authorList>
            <person name="Spring S."/>
            <person name="Bunk B."/>
            <person name="Sproer C."/>
        </authorList>
    </citation>
    <scope>NUCLEOTIDE SEQUENCE [LARGE SCALE GENOMIC DNA]</scope>
    <source>
        <strain evidence="7 8">DSM 11263</strain>
    </source>
</reference>